<keyword evidence="3" id="KW-0540">Nuclease</keyword>
<keyword evidence="6" id="KW-0695">RNA-directed DNA polymerase</keyword>
<dbReference type="SUPFAM" id="SSF56672">
    <property type="entry name" value="DNA/RNA polymerases"/>
    <property type="match status" value="1"/>
</dbReference>
<dbReference type="InterPro" id="IPR043502">
    <property type="entry name" value="DNA/RNA_pol_sf"/>
</dbReference>
<sequence>MILPDFELPFKLYIDAACSQGLWEALQLKQIVDGEAREGVICYIPRQLKDSEARYGANQTEFLCLVWALEKLYYYLEGAVFELYKYCTTLKYLLTMKTTNRHMSRWKIAIQEYRGNMTIIYNKGKGHTNADGLSRFPLDIVKSNPVYDPELEAKIPIHFMEIDRKKNFRFSEWAPGSGTPNSGDTDSEGTQTPILGICSSELHNELLSAVMKTYAKHKKCGILFQLLQ</sequence>
<evidence type="ECO:0000256" key="4">
    <source>
        <dbReference type="ARBA" id="ARBA00022759"/>
    </source>
</evidence>
<gene>
    <name evidence="8" type="ORF">O181_043880</name>
</gene>
<dbReference type="OrthoDB" id="2595244at2759"/>
<dbReference type="GO" id="GO:0003964">
    <property type="term" value="F:RNA-directed DNA polymerase activity"/>
    <property type="evidence" value="ECO:0007669"/>
    <property type="project" value="UniProtKB-KW"/>
</dbReference>
<comment type="caution">
    <text evidence="8">The sequence shown here is derived from an EMBL/GenBank/DDBJ whole genome shotgun (WGS) entry which is preliminary data.</text>
</comment>
<evidence type="ECO:0000313" key="8">
    <source>
        <dbReference type="EMBL" id="MBW0504165.1"/>
    </source>
</evidence>
<dbReference type="Pfam" id="PF17917">
    <property type="entry name" value="RT_RNaseH"/>
    <property type="match status" value="1"/>
</dbReference>
<evidence type="ECO:0000256" key="6">
    <source>
        <dbReference type="ARBA" id="ARBA00022918"/>
    </source>
</evidence>
<dbReference type="PANTHER" id="PTHR34072:SF52">
    <property type="entry name" value="RIBONUCLEASE H"/>
    <property type="match status" value="1"/>
</dbReference>
<evidence type="ECO:0000259" key="7">
    <source>
        <dbReference type="Pfam" id="PF17917"/>
    </source>
</evidence>
<accession>A0A9Q3DJ44</accession>
<evidence type="ECO:0000256" key="3">
    <source>
        <dbReference type="ARBA" id="ARBA00022722"/>
    </source>
</evidence>
<dbReference type="GO" id="GO:0004519">
    <property type="term" value="F:endonuclease activity"/>
    <property type="evidence" value="ECO:0007669"/>
    <property type="project" value="UniProtKB-KW"/>
</dbReference>
<keyword evidence="2" id="KW-0548">Nucleotidyltransferase</keyword>
<reference evidence="8" key="1">
    <citation type="submission" date="2021-03" db="EMBL/GenBank/DDBJ databases">
        <title>Draft genome sequence of rust myrtle Austropuccinia psidii MF-1, a brazilian biotype.</title>
        <authorList>
            <person name="Quecine M.C."/>
            <person name="Pachon D.M.R."/>
            <person name="Bonatelli M.L."/>
            <person name="Correr F.H."/>
            <person name="Franceschini L.M."/>
            <person name="Leite T.F."/>
            <person name="Margarido G.R.A."/>
            <person name="Almeida C.A."/>
            <person name="Ferrarezi J.A."/>
            <person name="Labate C.A."/>
        </authorList>
    </citation>
    <scope>NUCLEOTIDE SEQUENCE</scope>
    <source>
        <strain evidence="8">MF-1</strain>
    </source>
</reference>
<keyword evidence="1" id="KW-0808">Transferase</keyword>
<keyword evidence="9" id="KW-1185">Reference proteome</keyword>
<dbReference type="AlphaFoldDB" id="A0A9Q3DJ44"/>
<evidence type="ECO:0000256" key="5">
    <source>
        <dbReference type="ARBA" id="ARBA00022801"/>
    </source>
</evidence>
<dbReference type="PANTHER" id="PTHR34072">
    <property type="entry name" value="ENZYMATIC POLYPROTEIN-RELATED"/>
    <property type="match status" value="1"/>
</dbReference>
<dbReference type="GO" id="GO:0016787">
    <property type="term" value="F:hydrolase activity"/>
    <property type="evidence" value="ECO:0007669"/>
    <property type="project" value="UniProtKB-KW"/>
</dbReference>
<keyword evidence="5" id="KW-0378">Hydrolase</keyword>
<proteinExistence type="predicted"/>
<dbReference type="InterPro" id="IPR041373">
    <property type="entry name" value="RT_RNaseH"/>
</dbReference>
<protein>
    <recommendedName>
        <fullName evidence="7">Reverse transcriptase RNase H-like domain-containing protein</fullName>
    </recommendedName>
</protein>
<evidence type="ECO:0000256" key="2">
    <source>
        <dbReference type="ARBA" id="ARBA00022695"/>
    </source>
</evidence>
<evidence type="ECO:0000313" key="9">
    <source>
        <dbReference type="Proteomes" id="UP000765509"/>
    </source>
</evidence>
<dbReference type="EMBL" id="AVOT02017762">
    <property type="protein sequence ID" value="MBW0504165.1"/>
    <property type="molecule type" value="Genomic_DNA"/>
</dbReference>
<organism evidence="8 9">
    <name type="scientific">Austropuccinia psidii MF-1</name>
    <dbReference type="NCBI Taxonomy" id="1389203"/>
    <lineage>
        <taxon>Eukaryota</taxon>
        <taxon>Fungi</taxon>
        <taxon>Dikarya</taxon>
        <taxon>Basidiomycota</taxon>
        <taxon>Pucciniomycotina</taxon>
        <taxon>Pucciniomycetes</taxon>
        <taxon>Pucciniales</taxon>
        <taxon>Sphaerophragmiaceae</taxon>
        <taxon>Austropuccinia</taxon>
    </lineage>
</organism>
<dbReference type="Proteomes" id="UP000765509">
    <property type="component" value="Unassembled WGS sequence"/>
</dbReference>
<feature type="domain" description="Reverse transcriptase RNase H-like" evidence="7">
    <location>
        <begin position="5"/>
        <end position="113"/>
    </location>
</feature>
<evidence type="ECO:0000256" key="1">
    <source>
        <dbReference type="ARBA" id="ARBA00022679"/>
    </source>
</evidence>
<name>A0A9Q3DJ44_9BASI</name>
<keyword evidence="4" id="KW-0255">Endonuclease</keyword>